<dbReference type="Proteomes" id="UP000789375">
    <property type="component" value="Unassembled WGS sequence"/>
</dbReference>
<name>A0A9N8YKF0_FUNMO</name>
<organism evidence="2 3">
    <name type="scientific">Funneliformis mosseae</name>
    <name type="common">Endomycorrhizal fungus</name>
    <name type="synonym">Glomus mosseae</name>
    <dbReference type="NCBI Taxonomy" id="27381"/>
    <lineage>
        <taxon>Eukaryota</taxon>
        <taxon>Fungi</taxon>
        <taxon>Fungi incertae sedis</taxon>
        <taxon>Mucoromycota</taxon>
        <taxon>Glomeromycotina</taxon>
        <taxon>Glomeromycetes</taxon>
        <taxon>Glomerales</taxon>
        <taxon>Glomeraceae</taxon>
        <taxon>Funneliformis</taxon>
    </lineage>
</organism>
<keyword evidence="3" id="KW-1185">Reference proteome</keyword>
<gene>
    <name evidence="2" type="ORF">FMOSSE_LOCUS72</name>
</gene>
<accession>A0A9N8YKF0</accession>
<dbReference type="EMBL" id="CAJVPP010000006">
    <property type="protein sequence ID" value="CAG8434357.1"/>
    <property type="molecule type" value="Genomic_DNA"/>
</dbReference>
<protein>
    <submittedName>
        <fullName evidence="2">14016_t:CDS:1</fullName>
    </submittedName>
</protein>
<evidence type="ECO:0000256" key="1">
    <source>
        <dbReference type="SAM" id="MobiDB-lite"/>
    </source>
</evidence>
<dbReference type="AlphaFoldDB" id="A0A9N8YKF0"/>
<sequence>MSYMQPHIGIFSAAPFFYSQQPGQPTFISSLPETRLNGSFQNTKKNNSVTQTIETKQTVVDREIIVLSSDSESDTETRSPVVSRKAKGKEKADVDDFNKNLEDSASIIVDQTQTSNMDLMPNSTSTFTRKNRAYTSKNLLDGYDLMSNMENPPFFQMVNPVRVFLYILEDHNTIIELFDIIIDFARIYLEIYSEDNRNVLNLYDPQTLIPDLIYCLKSKMKVNFYVNTSERFKKVELLARKAIEMKRAAFYKKVYERKRKNDEGENSQEKRRKQDHDSSEDENRSQEVRKERAMEMVKIKWLEMEQQRKLQGNVNRVPPSKRLKHPSMPSSRSKFTSCDILFSQKRKKTNDNYDDLVELLSEPLHELITAHTVYGLFENFTPFQLSETVDKCKVRSIFKFNNPERREYCKLLYHQYIKTNMESTTKSLGSWINSLIFESIKFGHVSDKAHLHNFMHRQTP</sequence>
<proteinExistence type="predicted"/>
<reference evidence="2" key="1">
    <citation type="submission" date="2021-06" db="EMBL/GenBank/DDBJ databases">
        <authorList>
            <person name="Kallberg Y."/>
            <person name="Tangrot J."/>
            <person name="Rosling A."/>
        </authorList>
    </citation>
    <scope>NUCLEOTIDE SEQUENCE</scope>
    <source>
        <strain evidence="2">87-6 pot B 2015</strain>
    </source>
</reference>
<comment type="caution">
    <text evidence="2">The sequence shown here is derived from an EMBL/GenBank/DDBJ whole genome shotgun (WGS) entry which is preliminary data.</text>
</comment>
<evidence type="ECO:0000313" key="2">
    <source>
        <dbReference type="EMBL" id="CAG8434357.1"/>
    </source>
</evidence>
<evidence type="ECO:0000313" key="3">
    <source>
        <dbReference type="Proteomes" id="UP000789375"/>
    </source>
</evidence>
<feature type="region of interest" description="Disordered" evidence="1">
    <location>
        <begin position="260"/>
        <end position="290"/>
    </location>
</feature>
<feature type="region of interest" description="Disordered" evidence="1">
    <location>
        <begin position="70"/>
        <end position="89"/>
    </location>
</feature>